<organism evidence="2 3">
    <name type="scientific">Nocardia kruczakiae</name>
    <dbReference type="NCBI Taxonomy" id="261477"/>
    <lineage>
        <taxon>Bacteria</taxon>
        <taxon>Bacillati</taxon>
        <taxon>Actinomycetota</taxon>
        <taxon>Actinomycetes</taxon>
        <taxon>Mycobacteriales</taxon>
        <taxon>Nocardiaceae</taxon>
        <taxon>Nocardia</taxon>
    </lineage>
</organism>
<proteinExistence type="predicted"/>
<feature type="region of interest" description="Disordered" evidence="1">
    <location>
        <begin position="91"/>
        <end position="261"/>
    </location>
</feature>
<evidence type="ECO:0000313" key="3">
    <source>
        <dbReference type="Proteomes" id="UP001251217"/>
    </source>
</evidence>
<evidence type="ECO:0000313" key="2">
    <source>
        <dbReference type="EMBL" id="MDR7171203.1"/>
    </source>
</evidence>
<sequence length="644" mass="68221">MAGYLDQDPDRLREAAWQLQRYADAMRKWGEIPEEWLKGFPGSYGTIAHPMHKALHDYYQKRHDKAEAQAASSERTKNALLAAADRIEQSELSGGKQIANSGPQGGAGPVPHGQGAPDGATPKVSAQQPDSPHRSTLDPPHTSAPPVGPAHPAPETDSPTPSTFPSSYDPEQAFAGPNTAAPVDLPPSLANPPHDDPVPATLHAISGEHTAPDDVAPFTSGYGIDEGHDVPLGGGVAPPPPPGPGPDGPGAPPPRPLRSGPFAASIHQAREGRQSLPPLVVGDHVDDDLTLARTLLSAVLFAIGDTAPGIEWATGVVRNRKGAVVLLTSTEGRGWLPPGLFLPSEVLIPWQWDSILDAEGRAAITTLESSSDPARILTEFGHHAYRNNRGRLYALASSTTVDDFLRSTLGGEVAVAEEVTASEAAVDLSRPGIGLSDRLDMCGSRVSRQRAAEIPDSDIHAACLHFASTADELVRQVVSDAAAGNSTQRVHRLRTLESLRAGQKLPAYAQENSAVPARPDIALSTAVFAPPAAAPSVFASQVVSAGADRLSPDVNRRRSRTLERRADELVSLLSTRNSDRATLRDVLYVHDQIAEHPQLQSMLRRANTGADVVSTGYETTPVPVAEYSTIPVNSGLHGEEGRIR</sequence>
<feature type="compositionally biased region" description="Pro residues" evidence="1">
    <location>
        <begin position="142"/>
        <end position="152"/>
    </location>
</feature>
<accession>A0ABU1XKW2</accession>
<protein>
    <submittedName>
        <fullName evidence="2">Uncharacterized protein</fullName>
    </submittedName>
</protein>
<gene>
    <name evidence="2" type="ORF">J2W56_004962</name>
</gene>
<comment type="caution">
    <text evidence="2">The sequence shown here is derived from an EMBL/GenBank/DDBJ whole genome shotgun (WGS) entry which is preliminary data.</text>
</comment>
<dbReference type="RefSeq" id="WP_310405900.1">
    <property type="nucleotide sequence ID" value="NZ_JAVDWW010000008.1"/>
</dbReference>
<keyword evidence="3" id="KW-1185">Reference proteome</keyword>
<evidence type="ECO:0000256" key="1">
    <source>
        <dbReference type="SAM" id="MobiDB-lite"/>
    </source>
</evidence>
<feature type="compositionally biased region" description="Low complexity" evidence="1">
    <location>
        <begin position="155"/>
        <end position="167"/>
    </location>
</feature>
<name>A0ABU1XKW2_9NOCA</name>
<reference evidence="2 3" key="1">
    <citation type="submission" date="2023-07" db="EMBL/GenBank/DDBJ databases">
        <title>Sorghum-associated microbial communities from plants grown in Nebraska, USA.</title>
        <authorList>
            <person name="Schachtman D."/>
        </authorList>
    </citation>
    <scope>NUCLEOTIDE SEQUENCE [LARGE SCALE GENOMIC DNA]</scope>
    <source>
        <strain evidence="2 3">4272</strain>
    </source>
</reference>
<feature type="compositionally biased region" description="Pro residues" evidence="1">
    <location>
        <begin position="237"/>
        <end position="256"/>
    </location>
</feature>
<dbReference type="EMBL" id="JAVDWW010000008">
    <property type="protein sequence ID" value="MDR7171203.1"/>
    <property type="molecule type" value="Genomic_DNA"/>
</dbReference>
<dbReference type="Proteomes" id="UP001251217">
    <property type="component" value="Unassembled WGS sequence"/>
</dbReference>